<name>A0A1Y1Y1J8_9FUNG</name>
<dbReference type="FunFam" id="1.10.472.10:FF:000001">
    <property type="entry name" value="G2/mitotic-specific cyclin"/>
    <property type="match status" value="1"/>
</dbReference>
<dbReference type="InterPro" id="IPR013763">
    <property type="entry name" value="Cyclin-like_dom"/>
</dbReference>
<dbReference type="AlphaFoldDB" id="A0A1Y1Y1J8"/>
<evidence type="ECO:0000313" key="7">
    <source>
        <dbReference type="EMBL" id="ORX91880.1"/>
    </source>
</evidence>
<evidence type="ECO:0000256" key="1">
    <source>
        <dbReference type="ARBA" id="ARBA00022618"/>
    </source>
</evidence>
<dbReference type="CDD" id="cd20512">
    <property type="entry name" value="CYCLIN_CLBs_yeast_rpt2"/>
    <property type="match status" value="1"/>
</dbReference>
<dbReference type="GO" id="GO:0044772">
    <property type="term" value="P:mitotic cell cycle phase transition"/>
    <property type="evidence" value="ECO:0007669"/>
    <property type="project" value="InterPro"/>
</dbReference>
<dbReference type="InParanoid" id="A0A1Y1Y1J8"/>
<evidence type="ECO:0000256" key="3">
    <source>
        <dbReference type="ARBA" id="ARBA00023306"/>
    </source>
</evidence>
<gene>
    <name evidence="7" type="ORF">K493DRAFT_226949</name>
</gene>
<dbReference type="PIRSF" id="PIRSF001771">
    <property type="entry name" value="Cyclin_A_B_D_E"/>
    <property type="match status" value="1"/>
</dbReference>
<evidence type="ECO:0000259" key="5">
    <source>
        <dbReference type="SMART" id="SM00385"/>
    </source>
</evidence>
<dbReference type="GO" id="GO:0051301">
    <property type="term" value="P:cell division"/>
    <property type="evidence" value="ECO:0007669"/>
    <property type="project" value="UniProtKB-KW"/>
</dbReference>
<dbReference type="SMART" id="SM00385">
    <property type="entry name" value="CYCLIN"/>
    <property type="match status" value="2"/>
</dbReference>
<sequence length="266" mass="31129">MDRNDVSMVSDYADDIFAYWKELELKLKPNPDYMSFQSELQWHMRGILLDWLVQVHERFRMLQETLFLSVNYIDRFLSLKEVSIEKFQLVGTTALFIAAKYEEVSAPTINEMIYMVSGTYTCEELKNAEKFMINLLNYELGFPGPLSFLRRISKADHYDPQTRTLAKYLIEVTIMYESFIKYSPSMIAAAGYYLAMRMLGKATWTTTHIHYSGFEKSALLPCVRELLLRLKTPEQHIGIYKKYEHAQYMNASQFVAEYLSALDVNI</sequence>
<dbReference type="SMART" id="SM01332">
    <property type="entry name" value="Cyclin_C"/>
    <property type="match status" value="1"/>
</dbReference>
<dbReference type="InterPro" id="IPR048258">
    <property type="entry name" value="Cyclins_cyclin-box"/>
</dbReference>
<keyword evidence="3" id="KW-0131">Cell cycle</keyword>
<feature type="domain" description="Cyclin-like" evidence="5">
    <location>
        <begin position="50"/>
        <end position="134"/>
    </location>
</feature>
<evidence type="ECO:0000256" key="4">
    <source>
        <dbReference type="RuleBase" id="RU000383"/>
    </source>
</evidence>
<dbReference type="InterPro" id="IPR006671">
    <property type="entry name" value="Cyclin_N"/>
</dbReference>
<dbReference type="FunCoup" id="A0A1Y1Y1J8">
    <property type="interactions" value="654"/>
</dbReference>
<dbReference type="Gene3D" id="1.10.472.10">
    <property type="entry name" value="Cyclin-like"/>
    <property type="match status" value="2"/>
</dbReference>
<dbReference type="InterPro" id="IPR046965">
    <property type="entry name" value="Cyclin_A/B-like"/>
</dbReference>
<feature type="domain" description="Cyclin C-terminal" evidence="6">
    <location>
        <begin position="143"/>
        <end position="257"/>
    </location>
</feature>
<dbReference type="SUPFAM" id="SSF47954">
    <property type="entry name" value="Cyclin-like"/>
    <property type="match status" value="2"/>
</dbReference>
<dbReference type="Pfam" id="PF00134">
    <property type="entry name" value="Cyclin_N"/>
    <property type="match status" value="1"/>
</dbReference>
<protein>
    <submittedName>
        <fullName evidence="7">Uncharacterized protein</fullName>
    </submittedName>
</protein>
<dbReference type="InterPro" id="IPR004367">
    <property type="entry name" value="Cyclin_C-dom"/>
</dbReference>
<dbReference type="PANTHER" id="PTHR10177">
    <property type="entry name" value="CYCLINS"/>
    <property type="match status" value="1"/>
</dbReference>
<keyword evidence="2 4" id="KW-0195">Cyclin</keyword>
<feature type="domain" description="Cyclin-like" evidence="5">
    <location>
        <begin position="147"/>
        <end position="228"/>
    </location>
</feature>
<proteinExistence type="inferred from homology"/>
<comment type="caution">
    <text evidence="7">The sequence shown here is derived from an EMBL/GenBank/DDBJ whole genome shotgun (WGS) entry which is preliminary data.</text>
</comment>
<keyword evidence="8" id="KW-1185">Reference proteome</keyword>
<dbReference type="Proteomes" id="UP000193498">
    <property type="component" value="Unassembled WGS sequence"/>
</dbReference>
<dbReference type="PROSITE" id="PS00292">
    <property type="entry name" value="CYCLINS"/>
    <property type="match status" value="1"/>
</dbReference>
<reference evidence="7 8" key="1">
    <citation type="submission" date="2016-07" db="EMBL/GenBank/DDBJ databases">
        <title>Pervasive Adenine N6-methylation of Active Genes in Fungi.</title>
        <authorList>
            <consortium name="DOE Joint Genome Institute"/>
            <person name="Mondo S.J."/>
            <person name="Dannebaum R.O."/>
            <person name="Kuo R.C."/>
            <person name="Labutti K."/>
            <person name="Haridas S."/>
            <person name="Kuo A."/>
            <person name="Salamov A."/>
            <person name="Ahrendt S.R."/>
            <person name="Lipzen A."/>
            <person name="Sullivan W."/>
            <person name="Andreopoulos W.B."/>
            <person name="Clum A."/>
            <person name="Lindquist E."/>
            <person name="Daum C."/>
            <person name="Ramamoorthy G.K."/>
            <person name="Gryganskyi A."/>
            <person name="Culley D."/>
            <person name="Magnuson J.K."/>
            <person name="James T.Y."/>
            <person name="O'Malley M.A."/>
            <person name="Stajich J.E."/>
            <person name="Spatafora J.W."/>
            <person name="Visel A."/>
            <person name="Grigoriev I.V."/>
        </authorList>
    </citation>
    <scope>NUCLEOTIDE SEQUENCE [LARGE SCALE GENOMIC DNA]</scope>
    <source>
        <strain evidence="7 8">CBS 931.73</strain>
    </source>
</reference>
<organism evidence="7 8">
    <name type="scientific">Basidiobolus meristosporus CBS 931.73</name>
    <dbReference type="NCBI Taxonomy" id="1314790"/>
    <lineage>
        <taxon>Eukaryota</taxon>
        <taxon>Fungi</taxon>
        <taxon>Fungi incertae sedis</taxon>
        <taxon>Zoopagomycota</taxon>
        <taxon>Entomophthoromycotina</taxon>
        <taxon>Basidiobolomycetes</taxon>
        <taxon>Basidiobolales</taxon>
        <taxon>Basidiobolaceae</taxon>
        <taxon>Basidiobolus</taxon>
    </lineage>
</organism>
<evidence type="ECO:0000256" key="2">
    <source>
        <dbReference type="ARBA" id="ARBA00023127"/>
    </source>
</evidence>
<evidence type="ECO:0000259" key="6">
    <source>
        <dbReference type="SMART" id="SM01332"/>
    </source>
</evidence>
<keyword evidence="1" id="KW-0132">Cell division</keyword>
<dbReference type="Pfam" id="PF02984">
    <property type="entry name" value="Cyclin_C"/>
    <property type="match status" value="1"/>
</dbReference>
<dbReference type="STRING" id="1314790.A0A1Y1Y1J8"/>
<dbReference type="InterPro" id="IPR039361">
    <property type="entry name" value="Cyclin"/>
</dbReference>
<dbReference type="OrthoDB" id="5590282at2759"/>
<dbReference type="EMBL" id="MCFE01000301">
    <property type="protein sequence ID" value="ORX91880.1"/>
    <property type="molecule type" value="Genomic_DNA"/>
</dbReference>
<dbReference type="InterPro" id="IPR036915">
    <property type="entry name" value="Cyclin-like_sf"/>
</dbReference>
<accession>A0A1Y1Y1J8</accession>
<comment type="similarity">
    <text evidence="4">Belongs to the cyclin family.</text>
</comment>
<dbReference type="GO" id="GO:0016538">
    <property type="term" value="F:cyclin-dependent protein serine/threonine kinase regulator activity"/>
    <property type="evidence" value="ECO:0007669"/>
    <property type="project" value="InterPro"/>
</dbReference>
<evidence type="ECO:0000313" key="8">
    <source>
        <dbReference type="Proteomes" id="UP000193498"/>
    </source>
</evidence>